<protein>
    <submittedName>
        <fullName evidence="1">Uncharacterized protein</fullName>
    </submittedName>
</protein>
<keyword evidence="2" id="KW-1185">Reference proteome</keyword>
<evidence type="ECO:0000313" key="1">
    <source>
        <dbReference type="EMBL" id="KAK7428841.1"/>
    </source>
</evidence>
<comment type="caution">
    <text evidence="1">The sequence shown here is derived from an EMBL/GenBank/DDBJ whole genome shotgun (WGS) entry which is preliminary data.</text>
</comment>
<dbReference type="EMBL" id="JAZAVK010000036">
    <property type="protein sequence ID" value="KAK7428841.1"/>
    <property type="molecule type" value="Genomic_DNA"/>
</dbReference>
<proteinExistence type="predicted"/>
<accession>A0ABR1I677</accession>
<name>A0ABR1I677_9HYPO</name>
<gene>
    <name evidence="1" type="ORF">QQZ08_004611</name>
</gene>
<sequence length="201" mass="22258">MTKLEKVMECVNNNLENGQLPPLKLWASTTGHRLSRCANTGIVIDSSSQNGAFVVPAGEGWTTFENAKLEYRWLDGVFSTNDKKANMQRDESKVKSSKETMSYVRAMSQCLVEVAKSAPVVTLFRSIDSDGSPRYHGLLKWLISGTKAVDKCLVLVGSRTNKKETQKREIKWGQKDASEESNQECLDALARFVNESGGPHG</sequence>
<organism evidence="1 2">
    <name type="scientific">Neonectria magnoliae</name>
    <dbReference type="NCBI Taxonomy" id="2732573"/>
    <lineage>
        <taxon>Eukaryota</taxon>
        <taxon>Fungi</taxon>
        <taxon>Dikarya</taxon>
        <taxon>Ascomycota</taxon>
        <taxon>Pezizomycotina</taxon>
        <taxon>Sordariomycetes</taxon>
        <taxon>Hypocreomycetidae</taxon>
        <taxon>Hypocreales</taxon>
        <taxon>Nectriaceae</taxon>
        <taxon>Neonectria</taxon>
    </lineage>
</organism>
<evidence type="ECO:0000313" key="2">
    <source>
        <dbReference type="Proteomes" id="UP001498421"/>
    </source>
</evidence>
<dbReference type="Proteomes" id="UP001498421">
    <property type="component" value="Unassembled WGS sequence"/>
</dbReference>
<reference evidence="1 2" key="1">
    <citation type="journal article" date="2025" name="Microbiol. Resour. Announc.">
        <title>Draft genome sequences for Neonectria magnoliae and Neonectria punicea, canker pathogens of Liriodendron tulipifera and Acer saccharum in West Virginia.</title>
        <authorList>
            <person name="Petronek H.M."/>
            <person name="Kasson M.T."/>
            <person name="Metheny A.M."/>
            <person name="Stauder C.M."/>
            <person name="Lovett B."/>
            <person name="Lynch S.C."/>
            <person name="Garnas J.R."/>
            <person name="Kasson L.R."/>
            <person name="Stajich J.E."/>
        </authorList>
    </citation>
    <scope>NUCLEOTIDE SEQUENCE [LARGE SCALE GENOMIC DNA]</scope>
    <source>
        <strain evidence="1 2">NRRL 64651</strain>
    </source>
</reference>